<dbReference type="Proteomes" id="UP000181901">
    <property type="component" value="Unassembled WGS sequence"/>
</dbReference>
<feature type="transmembrane region" description="Helical" evidence="1">
    <location>
        <begin position="74"/>
        <end position="92"/>
    </location>
</feature>
<dbReference type="AlphaFoldDB" id="A0A1J5MZ12"/>
<proteinExistence type="predicted"/>
<dbReference type="EMBL" id="LKAQ01000001">
    <property type="protein sequence ID" value="OIQ51757.1"/>
    <property type="molecule type" value="Genomic_DNA"/>
</dbReference>
<sequence>MLKTLGILAWGGCLLTLAWQGAAWAITGSWPSITLLDVFGKLLGLDLLTLARQFPLDIAAKAAYVLFTTELTVFLWWAGAALLGLMFILGLLGRR</sequence>
<accession>A0A1J5MZ12</accession>
<evidence type="ECO:0000313" key="3">
    <source>
        <dbReference type="Proteomes" id="UP000181901"/>
    </source>
</evidence>
<protein>
    <submittedName>
        <fullName evidence="2">Uncharacterized protein</fullName>
    </submittedName>
</protein>
<evidence type="ECO:0000313" key="2">
    <source>
        <dbReference type="EMBL" id="OIQ51757.1"/>
    </source>
</evidence>
<dbReference type="RefSeq" id="WP_071543875.1">
    <property type="nucleotide sequence ID" value="NZ_LKAQ01000001.1"/>
</dbReference>
<dbReference type="OrthoDB" id="5460650at2"/>
<keyword evidence="1" id="KW-1133">Transmembrane helix</keyword>
<evidence type="ECO:0000256" key="1">
    <source>
        <dbReference type="SAM" id="Phobius"/>
    </source>
</evidence>
<keyword evidence="1" id="KW-0812">Transmembrane</keyword>
<name>A0A1J5MZ12_9BACT</name>
<organism evidence="2 3">
    <name type="scientific">Pseudodesulfovibrio hydrargyri</name>
    <dbReference type="NCBI Taxonomy" id="2125990"/>
    <lineage>
        <taxon>Bacteria</taxon>
        <taxon>Pseudomonadati</taxon>
        <taxon>Thermodesulfobacteriota</taxon>
        <taxon>Desulfovibrionia</taxon>
        <taxon>Desulfovibrionales</taxon>
        <taxon>Desulfovibrionaceae</taxon>
    </lineage>
</organism>
<comment type="caution">
    <text evidence="2">The sequence shown here is derived from an EMBL/GenBank/DDBJ whole genome shotgun (WGS) entry which is preliminary data.</text>
</comment>
<keyword evidence="1" id="KW-0472">Membrane</keyword>
<keyword evidence="3" id="KW-1185">Reference proteome</keyword>
<reference evidence="2 3" key="1">
    <citation type="submission" date="2015-09" db="EMBL/GenBank/DDBJ databases">
        <title>Genome of Desulfovibrio dechloracetivorans BerOc1, a mercury methylating strain isolated from highly hydrocarbons and metals contaminated coastal sediments.</title>
        <authorList>
            <person name="Goni Urriza M."/>
            <person name="Gassie C."/>
            <person name="Bouchez O."/>
            <person name="Klopp C."/>
            <person name="Ranchou-Peyruse A."/>
            <person name="Remy G."/>
        </authorList>
    </citation>
    <scope>NUCLEOTIDE SEQUENCE [LARGE SCALE GENOMIC DNA]</scope>
    <source>
        <strain evidence="2 3">BerOc1</strain>
    </source>
</reference>
<gene>
    <name evidence="2" type="ORF">BerOc1_00214</name>
</gene>